<evidence type="ECO:0000256" key="2">
    <source>
        <dbReference type="ARBA" id="ARBA00008670"/>
    </source>
</evidence>
<keyword evidence="3" id="KW-0202">Cytokine</keyword>
<dbReference type="GeneTree" id="ENSGT01060000248544"/>
<dbReference type="AlphaFoldDB" id="A0A8K9XML0"/>
<organism evidence="7 8">
    <name type="scientific">Oncorhynchus mykiss</name>
    <name type="common">Rainbow trout</name>
    <name type="synonym">Salmo gairdneri</name>
    <dbReference type="NCBI Taxonomy" id="8022"/>
    <lineage>
        <taxon>Eukaryota</taxon>
        <taxon>Metazoa</taxon>
        <taxon>Chordata</taxon>
        <taxon>Craniata</taxon>
        <taxon>Vertebrata</taxon>
        <taxon>Euteleostomi</taxon>
        <taxon>Actinopterygii</taxon>
        <taxon>Neopterygii</taxon>
        <taxon>Teleostei</taxon>
        <taxon>Protacanthopterygii</taxon>
        <taxon>Salmoniformes</taxon>
        <taxon>Salmonidae</taxon>
        <taxon>Salmoninae</taxon>
        <taxon>Oncorhynchus</taxon>
    </lineage>
</organism>
<dbReference type="GO" id="GO:0005615">
    <property type="term" value="C:extracellular space"/>
    <property type="evidence" value="ECO:0007669"/>
    <property type="project" value="UniProtKB-KW"/>
</dbReference>
<dbReference type="SMART" id="SM00207">
    <property type="entry name" value="TNF"/>
    <property type="match status" value="1"/>
</dbReference>
<keyword evidence="5" id="KW-0812">Transmembrane</keyword>
<dbReference type="GO" id="GO:0016020">
    <property type="term" value="C:membrane"/>
    <property type="evidence" value="ECO:0007669"/>
    <property type="project" value="UniProtKB-SubCell"/>
</dbReference>
<keyword evidence="4 5" id="KW-0472">Membrane</keyword>
<evidence type="ECO:0000256" key="5">
    <source>
        <dbReference type="SAM" id="Phobius"/>
    </source>
</evidence>
<name>A0A8K9XML0_ONCMY</name>
<evidence type="ECO:0000259" key="6">
    <source>
        <dbReference type="PROSITE" id="PS50049"/>
    </source>
</evidence>
<evidence type="ECO:0000313" key="7">
    <source>
        <dbReference type="Ensembl" id="ENSOMYP00000135485.1"/>
    </source>
</evidence>
<keyword evidence="8" id="KW-1185">Reference proteome</keyword>
<dbReference type="PANTHER" id="PTHR11471">
    <property type="entry name" value="TUMOR NECROSIS FACTOR FAMILY MEMBER"/>
    <property type="match status" value="1"/>
</dbReference>
<feature type="transmembrane region" description="Helical" evidence="5">
    <location>
        <begin position="39"/>
        <end position="59"/>
    </location>
</feature>
<comment type="similarity">
    <text evidence="2">Belongs to the tumor necrosis factor family.</text>
</comment>
<dbReference type="CDD" id="cd00184">
    <property type="entry name" value="TNF"/>
    <property type="match status" value="1"/>
</dbReference>
<keyword evidence="5" id="KW-1133">Transmembrane helix</keyword>
<dbReference type="InterPro" id="IPR006052">
    <property type="entry name" value="TNF_dom"/>
</dbReference>
<reference evidence="7" key="3">
    <citation type="submission" date="2025-09" db="UniProtKB">
        <authorList>
            <consortium name="Ensembl"/>
        </authorList>
    </citation>
    <scope>IDENTIFICATION</scope>
</reference>
<comment type="subcellular location">
    <subcellularLocation>
        <location evidence="1">Membrane</location>
    </subcellularLocation>
</comment>
<dbReference type="PROSITE" id="PS50049">
    <property type="entry name" value="THD_2"/>
    <property type="match status" value="1"/>
</dbReference>
<protein>
    <recommendedName>
        <fullName evidence="6">THD domain-containing protein</fullName>
    </recommendedName>
</protein>
<feature type="transmembrane region" description="Helical" evidence="5">
    <location>
        <begin position="66"/>
        <end position="84"/>
    </location>
</feature>
<evidence type="ECO:0000256" key="1">
    <source>
        <dbReference type="ARBA" id="ARBA00004370"/>
    </source>
</evidence>
<reference evidence="7" key="1">
    <citation type="submission" date="2020-07" db="EMBL/GenBank/DDBJ databases">
        <title>A long reads based de novo assembly of the rainbow trout Arlee double haploid line genome.</title>
        <authorList>
            <person name="Gao G."/>
            <person name="Palti Y."/>
        </authorList>
    </citation>
    <scope>NUCLEOTIDE SEQUENCE [LARGE SCALE GENOMIC DNA]</scope>
</reference>
<dbReference type="SUPFAM" id="SSF49842">
    <property type="entry name" value="TNF-like"/>
    <property type="match status" value="1"/>
</dbReference>
<evidence type="ECO:0000256" key="4">
    <source>
        <dbReference type="ARBA" id="ARBA00023136"/>
    </source>
</evidence>
<dbReference type="GO" id="GO:0006955">
    <property type="term" value="P:immune response"/>
    <property type="evidence" value="ECO:0007669"/>
    <property type="project" value="InterPro"/>
</dbReference>
<evidence type="ECO:0000256" key="3">
    <source>
        <dbReference type="ARBA" id="ARBA00022514"/>
    </source>
</evidence>
<dbReference type="PANTHER" id="PTHR11471:SF34">
    <property type="entry name" value="TUMOR NECROSIS FACTOR LIGAND SUPERFAMILY MEMBER 14"/>
    <property type="match status" value="1"/>
</dbReference>
<dbReference type="GO" id="GO:0005125">
    <property type="term" value="F:cytokine activity"/>
    <property type="evidence" value="ECO:0007669"/>
    <property type="project" value="UniProtKB-KW"/>
</dbReference>
<proteinExistence type="inferred from homology"/>
<dbReference type="Proteomes" id="UP000694395">
    <property type="component" value="Chromosome 17"/>
</dbReference>
<dbReference type="InterPro" id="IPR008983">
    <property type="entry name" value="Tumour_necrosis_fac-like_dom"/>
</dbReference>
<reference evidence="7" key="2">
    <citation type="submission" date="2025-08" db="UniProtKB">
        <authorList>
            <consortium name="Ensembl"/>
        </authorList>
    </citation>
    <scope>IDENTIFICATION</scope>
</reference>
<feature type="domain" description="THD" evidence="6">
    <location>
        <begin position="127"/>
        <end position="271"/>
    </location>
</feature>
<evidence type="ECO:0000313" key="8">
    <source>
        <dbReference type="Proteomes" id="UP000694395"/>
    </source>
</evidence>
<dbReference type="Pfam" id="PF00229">
    <property type="entry name" value="TNF"/>
    <property type="match status" value="1"/>
</dbReference>
<dbReference type="Ensembl" id="ENSOMYT00000119618.1">
    <property type="protein sequence ID" value="ENSOMYP00000135485.1"/>
    <property type="gene ID" value="ENSOMYG00000072653.1"/>
</dbReference>
<accession>A0A8K9XML0</accession>
<dbReference type="GO" id="GO:0005164">
    <property type="term" value="F:tumor necrosis factor receptor binding"/>
    <property type="evidence" value="ECO:0007669"/>
    <property type="project" value="InterPro"/>
</dbReference>
<dbReference type="Gene3D" id="2.60.120.40">
    <property type="match status" value="1"/>
</dbReference>
<sequence>MAEGHAGQYPQVFVVDSQASYTPLPSWRHLRWGGIGPRALQLLVGLAVVGIVMEAGFIVHLYNRTGLISLSFSFYFSLFLPPSFSLSSPPPSLSLSHEIISCPLTETNEILVKPTRRKVPPEIQRKPSAHLIGSSQPVGEDSVVQWESDKGLSAFTDQMDYKDGHLVAQRKGHYYVYSKVHFVEDCFLFKHKVMRITEGYKNKPLVLMKANRFHCPSQDSRPKKISHQNLLNSYLGGVFRLLPGDIIYATVDNGTLLRLGAEDNFMGAFMI</sequence>